<accession>A0A0E9QEH1</accession>
<organism evidence="1">
    <name type="scientific">Anguilla anguilla</name>
    <name type="common">European freshwater eel</name>
    <name type="synonym">Muraena anguilla</name>
    <dbReference type="NCBI Taxonomy" id="7936"/>
    <lineage>
        <taxon>Eukaryota</taxon>
        <taxon>Metazoa</taxon>
        <taxon>Chordata</taxon>
        <taxon>Craniata</taxon>
        <taxon>Vertebrata</taxon>
        <taxon>Euteleostomi</taxon>
        <taxon>Actinopterygii</taxon>
        <taxon>Neopterygii</taxon>
        <taxon>Teleostei</taxon>
        <taxon>Anguilliformes</taxon>
        <taxon>Anguillidae</taxon>
        <taxon>Anguilla</taxon>
    </lineage>
</organism>
<evidence type="ECO:0000313" key="1">
    <source>
        <dbReference type="EMBL" id="JAH14897.1"/>
    </source>
</evidence>
<protein>
    <submittedName>
        <fullName evidence="1">Uncharacterized protein</fullName>
    </submittedName>
</protein>
<dbReference type="EMBL" id="GBXM01093680">
    <property type="protein sequence ID" value="JAH14897.1"/>
    <property type="molecule type" value="Transcribed_RNA"/>
</dbReference>
<sequence length="67" mass="8035">MYWSHDSQKVSTAPVKTIPFDPANLILIPCRHTLNYTYTEKLYWNILDNVNRQPYLMTFFLFNAYCI</sequence>
<proteinExistence type="predicted"/>
<dbReference type="AlphaFoldDB" id="A0A0E9QEH1"/>
<reference evidence="1" key="1">
    <citation type="submission" date="2014-11" db="EMBL/GenBank/DDBJ databases">
        <authorList>
            <person name="Amaro Gonzalez C."/>
        </authorList>
    </citation>
    <scope>NUCLEOTIDE SEQUENCE</scope>
</reference>
<name>A0A0E9QEH1_ANGAN</name>
<reference evidence="1" key="2">
    <citation type="journal article" date="2015" name="Fish Shellfish Immunol.">
        <title>Early steps in the European eel (Anguilla anguilla)-Vibrio vulnificus interaction in the gills: Role of the RtxA13 toxin.</title>
        <authorList>
            <person name="Callol A."/>
            <person name="Pajuelo D."/>
            <person name="Ebbesson L."/>
            <person name="Teles M."/>
            <person name="MacKenzie S."/>
            <person name="Amaro C."/>
        </authorList>
    </citation>
    <scope>NUCLEOTIDE SEQUENCE</scope>
</reference>